<dbReference type="PANTHER" id="PTHR42760">
    <property type="entry name" value="SHORT-CHAIN DEHYDROGENASES/REDUCTASES FAMILY MEMBER"/>
    <property type="match status" value="1"/>
</dbReference>
<evidence type="ECO:0000313" key="6">
    <source>
        <dbReference type="EMBL" id="QIS05535.1"/>
    </source>
</evidence>
<evidence type="ECO:0000256" key="1">
    <source>
        <dbReference type="ARBA" id="ARBA00006484"/>
    </source>
</evidence>
<name>A0A6G9XX71_NOCBR</name>
<evidence type="ECO:0000259" key="5">
    <source>
        <dbReference type="SMART" id="SM00822"/>
    </source>
</evidence>
<organism evidence="6 7">
    <name type="scientific">Nocardia brasiliensis</name>
    <dbReference type="NCBI Taxonomy" id="37326"/>
    <lineage>
        <taxon>Bacteria</taxon>
        <taxon>Bacillati</taxon>
        <taxon>Actinomycetota</taxon>
        <taxon>Actinomycetes</taxon>
        <taxon>Mycobacteriales</taxon>
        <taxon>Nocardiaceae</taxon>
        <taxon>Nocardia</taxon>
    </lineage>
</organism>
<gene>
    <name evidence="6" type="ORF">F5X71_27350</name>
</gene>
<dbReference type="GO" id="GO:0019290">
    <property type="term" value="P:siderophore biosynthetic process"/>
    <property type="evidence" value="ECO:0007669"/>
    <property type="project" value="InterPro"/>
</dbReference>
<dbReference type="GO" id="GO:0008667">
    <property type="term" value="F:2,3-dihydro-2,3-dihydroxybenzoate dehydrogenase activity"/>
    <property type="evidence" value="ECO:0007669"/>
    <property type="project" value="UniProtKB-UniRule"/>
</dbReference>
<dbReference type="AlphaFoldDB" id="A0A6G9XX71"/>
<accession>A0A6G9XX71</accession>
<evidence type="ECO:0000256" key="2">
    <source>
        <dbReference type="ARBA" id="ARBA00023002"/>
    </source>
</evidence>
<protein>
    <recommendedName>
        <fullName evidence="3">2,3-dihydro-2,3-dihydroxybenzoate dehydrogenase</fullName>
        <ecNumber evidence="3">1.3.1.28</ecNumber>
    </recommendedName>
</protein>
<proteinExistence type="inferred from homology"/>
<dbReference type="SUPFAM" id="SSF51735">
    <property type="entry name" value="NAD(P)-binding Rossmann-fold domains"/>
    <property type="match status" value="1"/>
</dbReference>
<evidence type="ECO:0000256" key="3">
    <source>
        <dbReference type="NCBIfam" id="TIGR04316"/>
    </source>
</evidence>
<dbReference type="Pfam" id="PF00106">
    <property type="entry name" value="adh_short"/>
    <property type="match status" value="1"/>
</dbReference>
<dbReference type="NCBIfam" id="NF006074">
    <property type="entry name" value="PRK08220.1"/>
    <property type="match status" value="1"/>
</dbReference>
<dbReference type="PRINTS" id="PR01397">
    <property type="entry name" value="DHBDHDRGNASE"/>
</dbReference>
<evidence type="ECO:0000256" key="4">
    <source>
        <dbReference type="RuleBase" id="RU000363"/>
    </source>
</evidence>
<evidence type="ECO:0000313" key="7">
    <source>
        <dbReference type="Proteomes" id="UP000501705"/>
    </source>
</evidence>
<dbReference type="GO" id="GO:0016616">
    <property type="term" value="F:oxidoreductase activity, acting on the CH-OH group of donors, NAD or NADP as acceptor"/>
    <property type="evidence" value="ECO:0007669"/>
    <property type="project" value="TreeGrafter"/>
</dbReference>
<keyword evidence="2 6" id="KW-0560">Oxidoreductase</keyword>
<dbReference type="PRINTS" id="PR00080">
    <property type="entry name" value="SDRFAMILY"/>
</dbReference>
<dbReference type="Proteomes" id="UP000501705">
    <property type="component" value="Chromosome"/>
</dbReference>
<dbReference type="InterPro" id="IPR057326">
    <property type="entry name" value="KR_dom"/>
</dbReference>
<dbReference type="Gene3D" id="3.40.50.720">
    <property type="entry name" value="NAD(P)-binding Rossmann-like Domain"/>
    <property type="match status" value="1"/>
</dbReference>
<dbReference type="EC" id="1.3.1.28" evidence="3"/>
<reference evidence="6 7" key="1">
    <citation type="journal article" date="2019" name="ACS Chem. Biol.">
        <title>Identification and Mobilization of a Cryptic Antibiotic Biosynthesis Gene Locus from a Human-Pathogenic Nocardia Isolate.</title>
        <authorList>
            <person name="Herisse M."/>
            <person name="Ishida K."/>
            <person name="Porter J.L."/>
            <person name="Howden B."/>
            <person name="Hertweck C."/>
            <person name="Stinear T.P."/>
            <person name="Pidot S.J."/>
        </authorList>
    </citation>
    <scope>NUCLEOTIDE SEQUENCE [LARGE SCALE GENOMIC DNA]</scope>
    <source>
        <strain evidence="6 7">AUSMDU00024985</strain>
    </source>
</reference>
<dbReference type="PROSITE" id="PS00061">
    <property type="entry name" value="ADH_SHORT"/>
    <property type="match status" value="1"/>
</dbReference>
<dbReference type="RefSeq" id="WP_167464603.1">
    <property type="nucleotide sequence ID" value="NZ_CP046171.1"/>
</dbReference>
<dbReference type="InterPro" id="IPR020904">
    <property type="entry name" value="Sc_DH/Rdtase_CS"/>
</dbReference>
<dbReference type="FunFam" id="3.40.50.720:FF:000084">
    <property type="entry name" value="Short-chain dehydrogenase reductase"/>
    <property type="match status" value="1"/>
</dbReference>
<sequence length="262" mass="27806">MIGPQQASDSGAQRIALVTGAAGGIGHRIVYRLAAQGMVVVAVDRAADASKELRAMPGQVTIVQGDVTDPVDVERIVGDVERDIGPLDYLVNAAGIMRFGEIVELSEDDWAETFSVNTTGVFRVTKAVLTRMISRRRGAVVTVSSNAARTPRASMSAYSASKAAATMLAKCAALEVAKYGIRCNVVSPGSTRTEMLKATWEDEDRTEATIAGVPEKFRLGIPLGRIADPDDIVDAVEFLLSDRARHITMQELTVDGGATLGS</sequence>
<comment type="similarity">
    <text evidence="1 4">Belongs to the short-chain dehydrogenases/reductases (SDR) family.</text>
</comment>
<dbReference type="EMBL" id="CP046171">
    <property type="protein sequence ID" value="QIS05535.1"/>
    <property type="molecule type" value="Genomic_DNA"/>
</dbReference>
<dbReference type="NCBIfam" id="TIGR04316">
    <property type="entry name" value="dhbA_paeA"/>
    <property type="match status" value="1"/>
</dbReference>
<dbReference type="InterPro" id="IPR036291">
    <property type="entry name" value="NAD(P)-bd_dom_sf"/>
</dbReference>
<dbReference type="PANTHER" id="PTHR42760:SF115">
    <property type="entry name" value="3-OXOACYL-[ACYL-CARRIER-PROTEIN] REDUCTASE FABG"/>
    <property type="match status" value="1"/>
</dbReference>
<dbReference type="SMART" id="SM00822">
    <property type="entry name" value="PKS_KR"/>
    <property type="match status" value="1"/>
</dbReference>
<dbReference type="InterPro" id="IPR002347">
    <property type="entry name" value="SDR_fam"/>
</dbReference>
<feature type="domain" description="Ketoreductase" evidence="5">
    <location>
        <begin position="14"/>
        <end position="189"/>
    </location>
</feature>
<dbReference type="InterPro" id="IPR003560">
    <property type="entry name" value="DHB_DH"/>
</dbReference>